<dbReference type="Pfam" id="PF03372">
    <property type="entry name" value="Exo_endo_phos"/>
    <property type="match status" value="1"/>
</dbReference>
<dbReference type="PANTHER" id="PTHR35218:SF9">
    <property type="entry name" value="ENDONUCLEASE_EXONUCLEASE_PHOSPHATASE DOMAIN-CONTAINING PROTEIN"/>
    <property type="match status" value="1"/>
</dbReference>
<feature type="domain" description="Zinc knuckle CX2CX4HX4C" evidence="3">
    <location>
        <begin position="81"/>
        <end position="120"/>
    </location>
</feature>
<dbReference type="Proteomes" id="UP000593575">
    <property type="component" value="Unassembled WGS sequence"/>
</dbReference>
<keyword evidence="5" id="KW-1185">Reference proteome</keyword>
<sequence>MGESDADSREEGEEISLLAEELVMLSVKGSKVVLSSKPILICTSVDRDQIRLTSSPYWLKIDSIPPEFDKKDLLHARPLRRGIFVSTTAVNKVWVPFKYENLPMFYFGCGRMGHELSTCTQLTPDRKNKISGSPMLVHWRWKGAQIVGESDKVRGPQECGELVGGGEMNGNEEELLGLKEAEKARVGPRKKDQIIFEDKSNWKRTPLVSKIMTDVGEANKRKRKSSRADLISGHKESIDSARSKRLKHDNRGNARKQASRPDTMKILSWNVCGLGNPRARRRLRYSLKQHSPQMVFLMETKVDKQRMERVRRSCDFLNGIDIEVEGSKGGFYGSPYTHNKSDSWKLLKKLGQDKEFSWLVGGDFNEIMYSFEKVGGIRREGSRMQAFREALEECQLEDLGYSGVWFTWERGNLPETNIRERIDRGMSNDKW</sequence>
<dbReference type="InterPro" id="IPR025836">
    <property type="entry name" value="Zn_knuckle_CX2CX4HX4C"/>
</dbReference>
<feature type="non-terminal residue" evidence="4">
    <location>
        <position position="1"/>
    </location>
</feature>
<protein>
    <recommendedName>
        <fullName evidence="6">Reverse transcriptase</fullName>
    </recommendedName>
</protein>
<dbReference type="Pfam" id="PF14392">
    <property type="entry name" value="zf-CCHC_4"/>
    <property type="match status" value="1"/>
</dbReference>
<evidence type="ECO:0000313" key="4">
    <source>
        <dbReference type="EMBL" id="MBA0841495.1"/>
    </source>
</evidence>
<evidence type="ECO:0000256" key="1">
    <source>
        <dbReference type="SAM" id="MobiDB-lite"/>
    </source>
</evidence>
<dbReference type="Gene3D" id="3.60.10.10">
    <property type="entry name" value="Endonuclease/exonuclease/phosphatase"/>
    <property type="match status" value="2"/>
</dbReference>
<evidence type="ECO:0008006" key="6">
    <source>
        <dbReference type="Google" id="ProtNLM"/>
    </source>
</evidence>
<dbReference type="InterPro" id="IPR005135">
    <property type="entry name" value="Endo/exonuclease/phosphatase"/>
</dbReference>
<evidence type="ECO:0000259" key="2">
    <source>
        <dbReference type="Pfam" id="PF03372"/>
    </source>
</evidence>
<dbReference type="AlphaFoldDB" id="A0A7J9K4U1"/>
<dbReference type="EMBL" id="JABFAE010000011">
    <property type="protein sequence ID" value="MBA0841495.1"/>
    <property type="molecule type" value="Genomic_DNA"/>
</dbReference>
<dbReference type="SUPFAM" id="SSF56219">
    <property type="entry name" value="DNase I-like"/>
    <property type="match status" value="1"/>
</dbReference>
<feature type="domain" description="Endonuclease/exonuclease/phosphatase" evidence="2">
    <location>
        <begin position="267"/>
        <end position="423"/>
    </location>
</feature>
<accession>A0A7J9K4U1</accession>
<organism evidence="4 5">
    <name type="scientific">Gossypium armourianum</name>
    <dbReference type="NCBI Taxonomy" id="34283"/>
    <lineage>
        <taxon>Eukaryota</taxon>
        <taxon>Viridiplantae</taxon>
        <taxon>Streptophyta</taxon>
        <taxon>Embryophyta</taxon>
        <taxon>Tracheophyta</taxon>
        <taxon>Spermatophyta</taxon>
        <taxon>Magnoliopsida</taxon>
        <taxon>eudicotyledons</taxon>
        <taxon>Gunneridae</taxon>
        <taxon>Pentapetalae</taxon>
        <taxon>rosids</taxon>
        <taxon>malvids</taxon>
        <taxon>Malvales</taxon>
        <taxon>Malvaceae</taxon>
        <taxon>Malvoideae</taxon>
        <taxon>Gossypium</taxon>
    </lineage>
</organism>
<evidence type="ECO:0000313" key="5">
    <source>
        <dbReference type="Proteomes" id="UP000593575"/>
    </source>
</evidence>
<comment type="caution">
    <text evidence="4">The sequence shown here is derived from an EMBL/GenBank/DDBJ whole genome shotgun (WGS) entry which is preliminary data.</text>
</comment>
<dbReference type="InterPro" id="IPR036691">
    <property type="entry name" value="Endo/exonu/phosph_ase_sf"/>
</dbReference>
<evidence type="ECO:0000259" key="3">
    <source>
        <dbReference type="Pfam" id="PF14392"/>
    </source>
</evidence>
<name>A0A7J9K4U1_9ROSI</name>
<reference evidence="4 5" key="1">
    <citation type="journal article" date="2019" name="Genome Biol. Evol.">
        <title>Insights into the evolution of the New World diploid cottons (Gossypium, subgenus Houzingenia) based on genome sequencing.</title>
        <authorList>
            <person name="Grover C.E."/>
            <person name="Arick M.A. 2nd"/>
            <person name="Thrash A."/>
            <person name="Conover J.L."/>
            <person name="Sanders W.S."/>
            <person name="Peterson D.G."/>
            <person name="Frelichowski J.E."/>
            <person name="Scheffler J.A."/>
            <person name="Scheffler B.E."/>
            <person name="Wendel J.F."/>
        </authorList>
    </citation>
    <scope>NUCLEOTIDE SEQUENCE [LARGE SCALE GENOMIC DNA]</scope>
    <source>
        <strain evidence="4">6</strain>
        <tissue evidence="4">Leaf</tissue>
    </source>
</reference>
<gene>
    <name evidence="4" type="ORF">Goarm_003983</name>
</gene>
<feature type="region of interest" description="Disordered" evidence="1">
    <location>
        <begin position="216"/>
        <end position="260"/>
    </location>
</feature>
<feature type="compositionally biased region" description="Basic and acidic residues" evidence="1">
    <location>
        <begin position="232"/>
        <end position="242"/>
    </location>
</feature>
<feature type="compositionally biased region" description="Basic residues" evidence="1">
    <location>
        <begin position="243"/>
        <end position="258"/>
    </location>
</feature>
<proteinExistence type="predicted"/>
<dbReference type="PANTHER" id="PTHR35218">
    <property type="entry name" value="RNASE H DOMAIN-CONTAINING PROTEIN"/>
    <property type="match status" value="1"/>
</dbReference>